<evidence type="ECO:0000313" key="4">
    <source>
        <dbReference type="Proteomes" id="UP001233673"/>
    </source>
</evidence>
<dbReference type="Pfam" id="PF01740">
    <property type="entry name" value="STAS"/>
    <property type="match status" value="1"/>
</dbReference>
<feature type="domain" description="STAS" evidence="2">
    <location>
        <begin position="44"/>
        <end position="125"/>
    </location>
</feature>
<accession>A0ABT9IBU0</accession>
<organism evidence="3 4">
    <name type="scientific">Blastococcus carthaginiensis</name>
    <dbReference type="NCBI Taxonomy" id="3050034"/>
    <lineage>
        <taxon>Bacteria</taxon>
        <taxon>Bacillati</taxon>
        <taxon>Actinomycetota</taxon>
        <taxon>Actinomycetes</taxon>
        <taxon>Geodermatophilales</taxon>
        <taxon>Geodermatophilaceae</taxon>
        <taxon>Blastococcus</taxon>
    </lineage>
</organism>
<dbReference type="EMBL" id="JASNFN010000006">
    <property type="protein sequence ID" value="MDP5182649.1"/>
    <property type="molecule type" value="Genomic_DNA"/>
</dbReference>
<reference evidence="4" key="1">
    <citation type="submission" date="2023-05" db="EMBL/GenBank/DDBJ databases">
        <title>Draft genome of Pseudofrankia sp. BMG5.37.</title>
        <authorList>
            <person name="Gtari M."/>
            <person name="Ghodhbane F."/>
            <person name="Sbissi I."/>
        </authorList>
    </citation>
    <scope>NUCLEOTIDE SEQUENCE [LARGE SCALE GENOMIC DNA]</scope>
    <source>
        <strain evidence="4">BMG 814</strain>
    </source>
</reference>
<comment type="caution">
    <text evidence="3">The sequence shown here is derived from an EMBL/GenBank/DDBJ whole genome shotgun (WGS) entry which is preliminary data.</text>
</comment>
<proteinExistence type="predicted"/>
<evidence type="ECO:0000313" key="3">
    <source>
        <dbReference type="EMBL" id="MDP5182649.1"/>
    </source>
</evidence>
<dbReference type="CDD" id="cd07043">
    <property type="entry name" value="STAS_anti-anti-sigma_factors"/>
    <property type="match status" value="1"/>
</dbReference>
<sequence>MNTSPTGHDRTVEETNAAPRPPDHDAPSAEPSVSHTVEGDTVRVVVGGELTESARRPLVRTLTDLLLAEHALQRVELDLRDVGFMNSAGLAVLVQLQKLGVPRGIETVLVDPPLSVSRPLQLTGLWHRFTVVAGDGRVVAEPSGGGGPAPRDPRHT</sequence>
<dbReference type="InterPro" id="IPR036513">
    <property type="entry name" value="STAS_dom_sf"/>
</dbReference>
<feature type="region of interest" description="Disordered" evidence="1">
    <location>
        <begin position="1"/>
        <end position="38"/>
    </location>
</feature>
<dbReference type="PROSITE" id="PS50801">
    <property type="entry name" value="STAS"/>
    <property type="match status" value="1"/>
</dbReference>
<dbReference type="Gene3D" id="3.30.750.24">
    <property type="entry name" value="STAS domain"/>
    <property type="match status" value="1"/>
</dbReference>
<dbReference type="RefSeq" id="WP_305999330.1">
    <property type="nucleotide sequence ID" value="NZ_JASNFN010000006.1"/>
</dbReference>
<dbReference type="Proteomes" id="UP001233673">
    <property type="component" value="Unassembled WGS sequence"/>
</dbReference>
<protein>
    <submittedName>
        <fullName evidence="3">STAS domain-containing protein</fullName>
    </submittedName>
</protein>
<evidence type="ECO:0000256" key="1">
    <source>
        <dbReference type="SAM" id="MobiDB-lite"/>
    </source>
</evidence>
<gene>
    <name evidence="3" type="ORF">QOZ88_08350</name>
</gene>
<keyword evidence="4" id="KW-1185">Reference proteome</keyword>
<dbReference type="InterPro" id="IPR002645">
    <property type="entry name" value="STAS_dom"/>
</dbReference>
<name>A0ABT9IBU0_9ACTN</name>
<evidence type="ECO:0000259" key="2">
    <source>
        <dbReference type="PROSITE" id="PS50801"/>
    </source>
</evidence>
<dbReference type="SUPFAM" id="SSF52091">
    <property type="entry name" value="SpoIIaa-like"/>
    <property type="match status" value="1"/>
</dbReference>